<dbReference type="Pfam" id="PF05571">
    <property type="entry name" value="JAMP"/>
    <property type="match status" value="1"/>
</dbReference>
<evidence type="ECO:0000313" key="3">
    <source>
        <dbReference type="WBParaSite" id="nRc.2.0.1.t45182-RA"/>
    </source>
</evidence>
<sequence length="173" mass="19476">YSLPFFYYFFCIVSLVVVRILLTRKNDEDESSSEIEESDDSSPIYAALYFYPFLILAHAVFAGLIYYYFPYILLIVCLIANALHLGALEDQTFKGILRTVVTNRRSTISIVVLSLAYIYAIIAVSNIQNLILPACLMLFVPVPTLFYAASAPFSKPSNLNFVGSSRTVNINNR</sequence>
<keyword evidence="1" id="KW-0472">Membrane</keyword>
<keyword evidence="2" id="KW-1185">Reference proteome</keyword>
<dbReference type="PANTHER" id="PTHR12740:SF4">
    <property type="entry name" value="JNK1_MAPK8-ASSOCIATED MEMBRANE PROTEIN"/>
    <property type="match status" value="1"/>
</dbReference>
<evidence type="ECO:0000256" key="1">
    <source>
        <dbReference type="SAM" id="Phobius"/>
    </source>
</evidence>
<feature type="transmembrane region" description="Helical" evidence="1">
    <location>
        <begin position="107"/>
        <end position="124"/>
    </location>
</feature>
<reference evidence="3" key="1">
    <citation type="submission" date="2022-11" db="UniProtKB">
        <authorList>
            <consortium name="WormBaseParasite"/>
        </authorList>
    </citation>
    <scope>IDENTIFICATION</scope>
</reference>
<evidence type="ECO:0000313" key="2">
    <source>
        <dbReference type="Proteomes" id="UP000887565"/>
    </source>
</evidence>
<protein>
    <submittedName>
        <fullName evidence="3">Uncharacterized protein</fullName>
    </submittedName>
</protein>
<dbReference type="GO" id="GO:0036503">
    <property type="term" value="P:ERAD pathway"/>
    <property type="evidence" value="ECO:0007669"/>
    <property type="project" value="TreeGrafter"/>
</dbReference>
<dbReference type="InterPro" id="IPR008485">
    <property type="entry name" value="JAMP"/>
</dbReference>
<keyword evidence="1" id="KW-0812">Transmembrane</keyword>
<dbReference type="Proteomes" id="UP000887565">
    <property type="component" value="Unplaced"/>
</dbReference>
<dbReference type="GO" id="GO:0031625">
    <property type="term" value="F:ubiquitin protein ligase binding"/>
    <property type="evidence" value="ECO:0007669"/>
    <property type="project" value="TreeGrafter"/>
</dbReference>
<proteinExistence type="predicted"/>
<dbReference type="WBParaSite" id="nRc.2.0.1.t45182-RA">
    <property type="protein sequence ID" value="nRc.2.0.1.t45182-RA"/>
    <property type="gene ID" value="nRc.2.0.1.g45182"/>
</dbReference>
<feature type="transmembrane region" description="Helical" evidence="1">
    <location>
        <begin position="43"/>
        <end position="62"/>
    </location>
</feature>
<dbReference type="OMA" id="MIFIHYA"/>
<accession>A0A915L3V2</accession>
<name>A0A915L3V2_ROMCU</name>
<dbReference type="AlphaFoldDB" id="A0A915L3V2"/>
<feature type="transmembrane region" description="Helical" evidence="1">
    <location>
        <begin position="68"/>
        <end position="87"/>
    </location>
</feature>
<dbReference type="PANTHER" id="PTHR12740">
    <property type="entry name" value="JNK1/MAPK8-ASSOCIATED MEMBRANE PROTEIN"/>
    <property type="match status" value="1"/>
</dbReference>
<feature type="transmembrane region" description="Helical" evidence="1">
    <location>
        <begin position="130"/>
        <end position="149"/>
    </location>
</feature>
<feature type="transmembrane region" description="Helical" evidence="1">
    <location>
        <begin position="6"/>
        <end position="22"/>
    </location>
</feature>
<keyword evidence="1" id="KW-1133">Transmembrane helix</keyword>
<organism evidence="2 3">
    <name type="scientific">Romanomermis culicivorax</name>
    <name type="common">Nematode worm</name>
    <dbReference type="NCBI Taxonomy" id="13658"/>
    <lineage>
        <taxon>Eukaryota</taxon>
        <taxon>Metazoa</taxon>
        <taxon>Ecdysozoa</taxon>
        <taxon>Nematoda</taxon>
        <taxon>Enoplea</taxon>
        <taxon>Dorylaimia</taxon>
        <taxon>Mermithida</taxon>
        <taxon>Mermithoidea</taxon>
        <taxon>Mermithidae</taxon>
        <taxon>Romanomermis</taxon>
    </lineage>
</organism>
<dbReference type="GO" id="GO:0016020">
    <property type="term" value="C:membrane"/>
    <property type="evidence" value="ECO:0007669"/>
    <property type="project" value="InterPro"/>
</dbReference>
<dbReference type="GO" id="GO:0006986">
    <property type="term" value="P:response to unfolded protein"/>
    <property type="evidence" value="ECO:0007669"/>
    <property type="project" value="InterPro"/>
</dbReference>